<feature type="domain" description="Ubiquitin-like protease family profile" evidence="5">
    <location>
        <begin position="44"/>
        <end position="194"/>
    </location>
</feature>
<sequence>MIPPESFYSNKIYTRVPKRTAPVKLEVSKPAYYEKTEKNAKIRIQLKVNDLDCLQKHEWLTDIVIDAYLKYLINNSSYPIGATNTYFGKFLDKENYTRMKTWEGIPNLLEGKYNYFLIPYATRAHWILLVVCWQDHIIRVYDSLNRPLPRCIKYLSFFLQENTKFTWQGQRIKVSRQQNSSDCGVFLLKFAECIVTGQDPLQVNQDIVSTSRLEIRNILIDAINQYVLN</sequence>
<dbReference type="GO" id="GO:0005634">
    <property type="term" value="C:nucleus"/>
    <property type="evidence" value="ECO:0000318"/>
    <property type="project" value="GO_Central"/>
</dbReference>
<gene>
    <name evidence="6" type="ORF">TVAG_045040</name>
</gene>
<dbReference type="VEuPathDB" id="TrichDB:TVAG_045040"/>
<evidence type="ECO:0000256" key="3">
    <source>
        <dbReference type="ARBA" id="ARBA00022801"/>
    </source>
</evidence>
<protein>
    <submittedName>
        <fullName evidence="6">Clan CE, family C48, Ulp1-like cysteine peptidase</fullName>
    </submittedName>
</protein>
<dbReference type="AlphaFoldDB" id="A2E8F2"/>
<dbReference type="GO" id="GO:0006508">
    <property type="term" value="P:proteolysis"/>
    <property type="evidence" value="ECO:0007669"/>
    <property type="project" value="UniProtKB-KW"/>
</dbReference>
<accession>A2E8F2</accession>
<dbReference type="Gene3D" id="3.40.395.10">
    <property type="entry name" value="Adenoviral Proteinase, Chain A"/>
    <property type="match status" value="1"/>
</dbReference>
<dbReference type="InParanoid" id="A2E8F2"/>
<dbReference type="SMR" id="A2E8F2"/>
<dbReference type="SUPFAM" id="SSF54001">
    <property type="entry name" value="Cysteine proteinases"/>
    <property type="match status" value="1"/>
</dbReference>
<reference evidence="6" key="1">
    <citation type="submission" date="2006-10" db="EMBL/GenBank/DDBJ databases">
        <authorList>
            <person name="Amadeo P."/>
            <person name="Zhao Q."/>
            <person name="Wortman J."/>
            <person name="Fraser-Liggett C."/>
            <person name="Carlton J."/>
        </authorList>
    </citation>
    <scope>NUCLEOTIDE SEQUENCE</scope>
    <source>
        <strain evidence="6">G3</strain>
    </source>
</reference>
<keyword evidence="4" id="KW-0788">Thiol protease</keyword>
<dbReference type="STRING" id="5722.A2E8F2"/>
<dbReference type="KEGG" id="tva:4769031"/>
<evidence type="ECO:0000256" key="1">
    <source>
        <dbReference type="ARBA" id="ARBA00005234"/>
    </source>
</evidence>
<reference evidence="6" key="2">
    <citation type="journal article" date="2007" name="Science">
        <title>Draft genome sequence of the sexually transmitted pathogen Trichomonas vaginalis.</title>
        <authorList>
            <person name="Carlton J.M."/>
            <person name="Hirt R.P."/>
            <person name="Silva J.C."/>
            <person name="Delcher A.L."/>
            <person name="Schatz M."/>
            <person name="Zhao Q."/>
            <person name="Wortman J.R."/>
            <person name="Bidwell S.L."/>
            <person name="Alsmark U.C.M."/>
            <person name="Besteiro S."/>
            <person name="Sicheritz-Ponten T."/>
            <person name="Noel C.J."/>
            <person name="Dacks J.B."/>
            <person name="Foster P.G."/>
            <person name="Simillion C."/>
            <person name="Van de Peer Y."/>
            <person name="Miranda-Saavedra D."/>
            <person name="Barton G.J."/>
            <person name="Westrop G.D."/>
            <person name="Mueller S."/>
            <person name="Dessi D."/>
            <person name="Fiori P.L."/>
            <person name="Ren Q."/>
            <person name="Paulsen I."/>
            <person name="Zhang H."/>
            <person name="Bastida-Corcuera F.D."/>
            <person name="Simoes-Barbosa A."/>
            <person name="Brown M.T."/>
            <person name="Hayes R.D."/>
            <person name="Mukherjee M."/>
            <person name="Okumura C.Y."/>
            <person name="Schneider R."/>
            <person name="Smith A.J."/>
            <person name="Vanacova S."/>
            <person name="Villalvazo M."/>
            <person name="Haas B.J."/>
            <person name="Pertea M."/>
            <person name="Feldblyum T.V."/>
            <person name="Utterback T.R."/>
            <person name="Shu C.L."/>
            <person name="Osoegawa K."/>
            <person name="de Jong P.J."/>
            <person name="Hrdy I."/>
            <person name="Horvathova L."/>
            <person name="Zubacova Z."/>
            <person name="Dolezal P."/>
            <person name="Malik S.B."/>
            <person name="Logsdon J.M. Jr."/>
            <person name="Henze K."/>
            <person name="Gupta A."/>
            <person name="Wang C.C."/>
            <person name="Dunne R.L."/>
            <person name="Upcroft J.A."/>
            <person name="Upcroft P."/>
            <person name="White O."/>
            <person name="Salzberg S.L."/>
            <person name="Tang P."/>
            <person name="Chiu C.-H."/>
            <person name="Lee Y.-S."/>
            <person name="Embley T.M."/>
            <person name="Coombs G.H."/>
            <person name="Mottram J.C."/>
            <person name="Tachezy J."/>
            <person name="Fraser-Liggett C.M."/>
            <person name="Johnson P.J."/>
        </authorList>
    </citation>
    <scope>NUCLEOTIDE SEQUENCE [LARGE SCALE GENOMIC DNA]</scope>
    <source>
        <strain evidence="6">G3</strain>
    </source>
</reference>
<keyword evidence="3" id="KW-0378">Hydrolase</keyword>
<evidence type="ECO:0000313" key="7">
    <source>
        <dbReference type="Proteomes" id="UP000001542"/>
    </source>
</evidence>
<dbReference type="OrthoDB" id="1939479at2759"/>
<comment type="similarity">
    <text evidence="1">Belongs to the peptidase C48 family.</text>
</comment>
<dbReference type="PROSITE" id="PS50600">
    <property type="entry name" value="ULP_PROTEASE"/>
    <property type="match status" value="1"/>
</dbReference>
<dbReference type="RefSeq" id="XP_001323303.1">
    <property type="nucleotide sequence ID" value="XM_001323268.1"/>
</dbReference>
<dbReference type="VEuPathDB" id="TrichDB:TVAGG3_0550730"/>
<proteinExistence type="inferred from homology"/>
<dbReference type="PANTHER" id="PTHR12606">
    <property type="entry name" value="SENTRIN/SUMO-SPECIFIC PROTEASE"/>
    <property type="match status" value="1"/>
</dbReference>
<dbReference type="PANTHER" id="PTHR12606:SF141">
    <property type="entry name" value="GH15225P-RELATED"/>
    <property type="match status" value="1"/>
</dbReference>
<keyword evidence="7" id="KW-1185">Reference proteome</keyword>
<evidence type="ECO:0000256" key="4">
    <source>
        <dbReference type="ARBA" id="ARBA00022807"/>
    </source>
</evidence>
<organism evidence="6 7">
    <name type="scientific">Trichomonas vaginalis (strain ATCC PRA-98 / G3)</name>
    <dbReference type="NCBI Taxonomy" id="412133"/>
    <lineage>
        <taxon>Eukaryota</taxon>
        <taxon>Metamonada</taxon>
        <taxon>Parabasalia</taxon>
        <taxon>Trichomonadida</taxon>
        <taxon>Trichomonadidae</taxon>
        <taxon>Trichomonas</taxon>
    </lineage>
</organism>
<dbReference type="Proteomes" id="UP000001542">
    <property type="component" value="Unassembled WGS sequence"/>
</dbReference>
<dbReference type="eggNOG" id="KOG0778">
    <property type="taxonomic scope" value="Eukaryota"/>
</dbReference>
<dbReference type="FunFam" id="3.40.395.10:FF:000021">
    <property type="entry name" value="Clan CE, family C48, Ulp1-like cysteine peptidase"/>
    <property type="match status" value="1"/>
</dbReference>
<evidence type="ECO:0000259" key="5">
    <source>
        <dbReference type="PROSITE" id="PS50600"/>
    </source>
</evidence>
<dbReference type="GO" id="GO:0016926">
    <property type="term" value="P:protein desumoylation"/>
    <property type="evidence" value="ECO:0000318"/>
    <property type="project" value="GO_Central"/>
</dbReference>
<dbReference type="EMBL" id="DS113326">
    <property type="protein sequence ID" value="EAY11080.1"/>
    <property type="molecule type" value="Genomic_DNA"/>
</dbReference>
<dbReference type="InterPro" id="IPR038765">
    <property type="entry name" value="Papain-like_cys_pep_sf"/>
</dbReference>
<dbReference type="Pfam" id="PF02902">
    <property type="entry name" value="Peptidase_C48"/>
    <property type="match status" value="1"/>
</dbReference>
<dbReference type="GO" id="GO:0016929">
    <property type="term" value="F:deSUMOylase activity"/>
    <property type="evidence" value="ECO:0000318"/>
    <property type="project" value="GO_Central"/>
</dbReference>
<evidence type="ECO:0000313" key="6">
    <source>
        <dbReference type="EMBL" id="EAY11080.1"/>
    </source>
</evidence>
<name>A2E8F2_TRIV3</name>
<dbReference type="InterPro" id="IPR003653">
    <property type="entry name" value="Peptidase_C48_C"/>
</dbReference>
<keyword evidence="2" id="KW-0645">Protease</keyword>
<evidence type="ECO:0000256" key="2">
    <source>
        <dbReference type="ARBA" id="ARBA00022670"/>
    </source>
</evidence>